<name>A0ABV6C708_9ACTN</name>
<dbReference type="PANTHER" id="PTHR11265:SF0">
    <property type="entry name" value="12S RRNA N4-METHYLCYTIDINE METHYLTRANSFERASE"/>
    <property type="match status" value="1"/>
</dbReference>
<feature type="compositionally biased region" description="Basic and acidic residues" evidence="6">
    <location>
        <begin position="60"/>
        <end position="69"/>
    </location>
</feature>
<accession>A0ABV6C708</accession>
<feature type="compositionally biased region" description="Low complexity" evidence="6">
    <location>
        <begin position="1"/>
        <end position="12"/>
    </location>
</feature>
<feature type="non-terminal residue" evidence="7">
    <location>
        <position position="354"/>
    </location>
</feature>
<evidence type="ECO:0000256" key="3">
    <source>
        <dbReference type="ARBA" id="ARBA00022603"/>
    </source>
</evidence>
<evidence type="ECO:0000256" key="6">
    <source>
        <dbReference type="SAM" id="MobiDB-lite"/>
    </source>
</evidence>
<dbReference type="SUPFAM" id="SSF81799">
    <property type="entry name" value="Putative methyltransferase TM0872, insert domain"/>
    <property type="match status" value="1"/>
</dbReference>
<evidence type="ECO:0000313" key="8">
    <source>
        <dbReference type="Proteomes" id="UP001589788"/>
    </source>
</evidence>
<comment type="similarity">
    <text evidence="1">Belongs to the methyltransferase superfamily. RsmH family.</text>
</comment>
<dbReference type="PANTHER" id="PTHR11265">
    <property type="entry name" value="S-ADENOSYL-METHYLTRANSFERASE MRAW"/>
    <property type="match status" value="1"/>
</dbReference>
<dbReference type="Proteomes" id="UP001589788">
    <property type="component" value="Unassembled WGS sequence"/>
</dbReference>
<keyword evidence="2" id="KW-0698">rRNA processing</keyword>
<dbReference type="HAMAP" id="MF_01007">
    <property type="entry name" value="16SrRNA_methyltr_H"/>
    <property type="match status" value="1"/>
</dbReference>
<keyword evidence="5" id="KW-0949">S-adenosyl-L-methionine</keyword>
<dbReference type="Pfam" id="PF01795">
    <property type="entry name" value="Methyltransf_5"/>
    <property type="match status" value="1"/>
</dbReference>
<evidence type="ECO:0000313" key="7">
    <source>
        <dbReference type="EMBL" id="MFC0082109.1"/>
    </source>
</evidence>
<dbReference type="RefSeq" id="WP_377789550.1">
    <property type="nucleotide sequence ID" value="NZ_JBHLYQ010000072.1"/>
</dbReference>
<evidence type="ECO:0000256" key="1">
    <source>
        <dbReference type="ARBA" id="ARBA00010396"/>
    </source>
</evidence>
<evidence type="ECO:0000256" key="5">
    <source>
        <dbReference type="ARBA" id="ARBA00022691"/>
    </source>
</evidence>
<gene>
    <name evidence="7" type="primary">rsmH</name>
    <name evidence="7" type="ORF">ACFFRE_08100</name>
</gene>
<feature type="region of interest" description="Disordered" evidence="6">
    <location>
        <begin position="1"/>
        <end position="73"/>
    </location>
</feature>
<dbReference type="Gene3D" id="1.10.150.170">
    <property type="entry name" value="Putative methyltransferase TM0872, insert domain"/>
    <property type="match status" value="1"/>
</dbReference>
<reference evidence="7 8" key="1">
    <citation type="submission" date="2024-09" db="EMBL/GenBank/DDBJ databases">
        <authorList>
            <person name="Sun Q."/>
            <person name="Mori K."/>
        </authorList>
    </citation>
    <scope>NUCLEOTIDE SEQUENCE [LARGE SCALE GENOMIC DNA]</scope>
    <source>
        <strain evidence="7 8">JCM 15389</strain>
    </source>
</reference>
<keyword evidence="3 7" id="KW-0489">Methyltransferase</keyword>
<organism evidence="7 8">
    <name type="scientific">Aciditerrimonas ferrireducens</name>
    <dbReference type="NCBI Taxonomy" id="667306"/>
    <lineage>
        <taxon>Bacteria</taxon>
        <taxon>Bacillati</taxon>
        <taxon>Actinomycetota</taxon>
        <taxon>Acidimicrobiia</taxon>
        <taxon>Acidimicrobiales</taxon>
        <taxon>Acidimicrobiaceae</taxon>
        <taxon>Aciditerrimonas</taxon>
    </lineage>
</organism>
<comment type="caution">
    <text evidence="7">The sequence shown here is derived from an EMBL/GenBank/DDBJ whole genome shotgun (WGS) entry which is preliminary data.</text>
</comment>
<dbReference type="SUPFAM" id="SSF53335">
    <property type="entry name" value="S-adenosyl-L-methionine-dependent methyltransferases"/>
    <property type="match status" value="1"/>
</dbReference>
<keyword evidence="8" id="KW-1185">Reference proteome</keyword>
<keyword evidence="4 7" id="KW-0808">Transferase</keyword>
<dbReference type="EC" id="2.1.1.199" evidence="7"/>
<dbReference type="InterPro" id="IPR023397">
    <property type="entry name" value="SAM-dep_MeTrfase_MraW_recog"/>
</dbReference>
<dbReference type="EMBL" id="JBHLYQ010000072">
    <property type="protein sequence ID" value="MFC0082109.1"/>
    <property type="molecule type" value="Genomic_DNA"/>
</dbReference>
<evidence type="ECO:0000256" key="4">
    <source>
        <dbReference type="ARBA" id="ARBA00022679"/>
    </source>
</evidence>
<dbReference type="GO" id="GO:0008168">
    <property type="term" value="F:methyltransferase activity"/>
    <property type="evidence" value="ECO:0007669"/>
    <property type="project" value="UniProtKB-KW"/>
</dbReference>
<sequence length="354" mass="37229">MSASRSLLAASATTHQAPWSLCSPSAGVVDFSSSATMPPERRRTRPSGDQSVEGLQMDQGGRRRAEEPGHLGPARAAAAFEHRPVMLREVLEVLREVPPGLVVDATVGGGGHAAALLAARPDLSVVGLDQDPDALAAARATLAPFGPRVRLLQARFDDRSALEDAVGTEEVVAWCFDLGVSSPQLDRAERGFSYRLAGPLDMRMDPGRPGPTAAELVNEWPPERLAAIFAESGETRLAGRLARAVVAARPLHSTAELAAVVERAVPAGARRRGHPARRVFQALRMAVNDELGALGRALPAALARLAPGGRCVVLSYHSGEDRLVKAVFQEAATGGCRCPSGLPCVCGAVPLVRL</sequence>
<dbReference type="Gene3D" id="3.40.50.150">
    <property type="entry name" value="Vaccinia Virus protein VP39"/>
    <property type="match status" value="1"/>
</dbReference>
<protein>
    <submittedName>
        <fullName evidence="7">16S rRNA (Cytosine(1402)-N(4))-methyltransferase RsmH</fullName>
        <ecNumber evidence="7">2.1.1.199</ecNumber>
    </submittedName>
</protein>
<dbReference type="NCBIfam" id="TIGR00006">
    <property type="entry name" value="16S rRNA (cytosine(1402)-N(4))-methyltransferase RsmH"/>
    <property type="match status" value="1"/>
</dbReference>
<proteinExistence type="inferred from homology"/>
<evidence type="ECO:0000256" key="2">
    <source>
        <dbReference type="ARBA" id="ARBA00022552"/>
    </source>
</evidence>
<dbReference type="InterPro" id="IPR029063">
    <property type="entry name" value="SAM-dependent_MTases_sf"/>
</dbReference>
<dbReference type="InterPro" id="IPR002903">
    <property type="entry name" value="RsmH"/>
</dbReference>
<dbReference type="GO" id="GO:0032259">
    <property type="term" value="P:methylation"/>
    <property type="evidence" value="ECO:0007669"/>
    <property type="project" value="UniProtKB-KW"/>
</dbReference>